<keyword evidence="4" id="KW-0238">DNA-binding</keyword>
<feature type="domain" description="Response regulatory" evidence="7">
    <location>
        <begin position="3"/>
        <end position="120"/>
    </location>
</feature>
<protein>
    <submittedName>
        <fullName evidence="8">Response regulator</fullName>
    </submittedName>
</protein>
<dbReference type="InterPro" id="IPR001789">
    <property type="entry name" value="Sig_transdc_resp-reg_receiver"/>
</dbReference>
<gene>
    <name evidence="8" type="ORF">H4F90_15340</name>
</gene>
<dbReference type="SMART" id="SM00448">
    <property type="entry name" value="REC"/>
    <property type="match status" value="1"/>
</dbReference>
<proteinExistence type="predicted"/>
<dbReference type="Proteomes" id="UP000586093">
    <property type="component" value="Unassembled WGS sequence"/>
</dbReference>
<keyword evidence="9" id="KW-1185">Reference proteome</keyword>
<evidence type="ECO:0000313" key="9">
    <source>
        <dbReference type="Proteomes" id="UP000586093"/>
    </source>
</evidence>
<dbReference type="GO" id="GO:0032993">
    <property type="term" value="C:protein-DNA complex"/>
    <property type="evidence" value="ECO:0007669"/>
    <property type="project" value="TreeGrafter"/>
</dbReference>
<evidence type="ECO:0000256" key="2">
    <source>
        <dbReference type="ARBA" id="ARBA00023012"/>
    </source>
</evidence>
<dbReference type="PROSITE" id="PS50110">
    <property type="entry name" value="RESPONSE_REGULATORY"/>
    <property type="match status" value="1"/>
</dbReference>
<dbReference type="AlphaFoldDB" id="A0A839HMT7"/>
<dbReference type="InterPro" id="IPR011006">
    <property type="entry name" value="CheY-like_superfamily"/>
</dbReference>
<dbReference type="EMBL" id="JACIVI010000009">
    <property type="protein sequence ID" value="MBB1163346.1"/>
    <property type="molecule type" value="Genomic_DNA"/>
</dbReference>
<evidence type="ECO:0000313" key="8">
    <source>
        <dbReference type="EMBL" id="MBB1163346.1"/>
    </source>
</evidence>
<evidence type="ECO:0000256" key="4">
    <source>
        <dbReference type="ARBA" id="ARBA00023125"/>
    </source>
</evidence>
<dbReference type="RefSeq" id="WP_182666185.1">
    <property type="nucleotide sequence ID" value="NZ_JACIVI010000009.1"/>
</dbReference>
<dbReference type="InterPro" id="IPR039420">
    <property type="entry name" value="WalR-like"/>
</dbReference>
<organism evidence="8 9">
    <name type="scientific">Aquariibacter albus</name>
    <dbReference type="NCBI Taxonomy" id="2759899"/>
    <lineage>
        <taxon>Bacteria</taxon>
        <taxon>Pseudomonadati</taxon>
        <taxon>Pseudomonadota</taxon>
        <taxon>Betaproteobacteria</taxon>
        <taxon>Burkholderiales</taxon>
        <taxon>Sphaerotilaceae</taxon>
        <taxon>Aquariibacter</taxon>
    </lineage>
</organism>
<dbReference type="PANTHER" id="PTHR48111:SF1">
    <property type="entry name" value="TWO-COMPONENT RESPONSE REGULATOR ORR33"/>
    <property type="match status" value="1"/>
</dbReference>
<keyword evidence="1 6" id="KW-0597">Phosphoprotein</keyword>
<feature type="modified residue" description="4-aspartylphosphate" evidence="6">
    <location>
        <position position="52"/>
    </location>
</feature>
<keyword evidence="2" id="KW-0902">Two-component regulatory system</keyword>
<reference evidence="8 9" key="1">
    <citation type="submission" date="2020-08" db="EMBL/GenBank/DDBJ databases">
        <title>Aquariorum lacteus gen. nov., sp. nov., a new member of the family Comamonadaceae, isolated from freshwater aquarium.</title>
        <authorList>
            <person name="Chun S.-J."/>
        </authorList>
    </citation>
    <scope>NUCLEOTIDE SEQUENCE [LARGE SCALE GENOMIC DNA]</scope>
    <source>
        <strain evidence="8 9">SJAQ100</strain>
    </source>
</reference>
<sequence length="124" mass="13904">MAKILIVEDHADIAKLIRMTLEVEDHELHHAGHGAEGWHQACQLRPDLVLLDVMMPGELDGLQVCALIKGEPSLQHCRVILLTARGQQRDREEGRKAGADDYMVKPFSPLELIDRIDRLLAARA</sequence>
<dbReference type="Pfam" id="PF00072">
    <property type="entry name" value="Response_reg"/>
    <property type="match status" value="1"/>
</dbReference>
<evidence type="ECO:0000256" key="3">
    <source>
        <dbReference type="ARBA" id="ARBA00023015"/>
    </source>
</evidence>
<evidence type="ECO:0000256" key="5">
    <source>
        <dbReference type="ARBA" id="ARBA00023163"/>
    </source>
</evidence>
<dbReference type="SUPFAM" id="SSF52172">
    <property type="entry name" value="CheY-like"/>
    <property type="match status" value="1"/>
</dbReference>
<name>A0A839HMT7_9BURK</name>
<keyword evidence="3" id="KW-0805">Transcription regulation</keyword>
<accession>A0A839HMT7</accession>
<evidence type="ECO:0000256" key="6">
    <source>
        <dbReference type="PROSITE-ProRule" id="PRU00169"/>
    </source>
</evidence>
<dbReference type="CDD" id="cd17574">
    <property type="entry name" value="REC_OmpR"/>
    <property type="match status" value="1"/>
</dbReference>
<keyword evidence="5" id="KW-0804">Transcription</keyword>
<dbReference type="GO" id="GO:0000156">
    <property type="term" value="F:phosphorelay response regulator activity"/>
    <property type="evidence" value="ECO:0007669"/>
    <property type="project" value="TreeGrafter"/>
</dbReference>
<evidence type="ECO:0000256" key="1">
    <source>
        <dbReference type="ARBA" id="ARBA00022553"/>
    </source>
</evidence>
<dbReference type="GO" id="GO:0006355">
    <property type="term" value="P:regulation of DNA-templated transcription"/>
    <property type="evidence" value="ECO:0007669"/>
    <property type="project" value="TreeGrafter"/>
</dbReference>
<dbReference type="GO" id="GO:0005829">
    <property type="term" value="C:cytosol"/>
    <property type="evidence" value="ECO:0007669"/>
    <property type="project" value="TreeGrafter"/>
</dbReference>
<dbReference type="GO" id="GO:0000976">
    <property type="term" value="F:transcription cis-regulatory region binding"/>
    <property type="evidence" value="ECO:0007669"/>
    <property type="project" value="TreeGrafter"/>
</dbReference>
<comment type="caution">
    <text evidence="8">The sequence shown here is derived from an EMBL/GenBank/DDBJ whole genome shotgun (WGS) entry which is preliminary data.</text>
</comment>
<evidence type="ECO:0000259" key="7">
    <source>
        <dbReference type="PROSITE" id="PS50110"/>
    </source>
</evidence>
<dbReference type="PANTHER" id="PTHR48111">
    <property type="entry name" value="REGULATOR OF RPOS"/>
    <property type="match status" value="1"/>
</dbReference>
<dbReference type="Gene3D" id="3.40.50.2300">
    <property type="match status" value="1"/>
</dbReference>